<feature type="domain" description="UDP-glucose/GDP-mannose dehydrogenase C-terminal" evidence="8">
    <location>
        <begin position="312"/>
        <end position="412"/>
    </location>
</feature>
<evidence type="ECO:0000313" key="10">
    <source>
        <dbReference type="Proteomes" id="UP000663970"/>
    </source>
</evidence>
<name>A0ABS3DTX6_9BACI</name>
<dbReference type="SUPFAM" id="SSF51735">
    <property type="entry name" value="NAD(P)-binding Rossmann-fold domains"/>
    <property type="match status" value="1"/>
</dbReference>
<dbReference type="Pfam" id="PF00984">
    <property type="entry name" value="UDPG_MGDP_dh"/>
    <property type="match status" value="1"/>
</dbReference>
<comment type="catalytic activity">
    <reaction evidence="6 7">
        <text>UDP-alpha-D-glucose + 2 NAD(+) + H2O = UDP-alpha-D-glucuronate + 2 NADH + 3 H(+)</text>
        <dbReference type="Rhea" id="RHEA:23596"/>
        <dbReference type="ChEBI" id="CHEBI:15377"/>
        <dbReference type="ChEBI" id="CHEBI:15378"/>
        <dbReference type="ChEBI" id="CHEBI:57540"/>
        <dbReference type="ChEBI" id="CHEBI:57945"/>
        <dbReference type="ChEBI" id="CHEBI:58052"/>
        <dbReference type="ChEBI" id="CHEBI:58885"/>
        <dbReference type="EC" id="1.1.1.22"/>
    </reaction>
</comment>
<sequence length="433" mass="46941">MNKLAVIGTGYVGLVTGICLASCGHHVTCMDVDESKIDQISRGDLPLFEPGLQELHETCTAAGSLSYTTSPEEAVQDAEAVFIAVGTPPRKDGSADLSYLHAAVHDIAPFIQRNTVLIIKSTVPAGTHADIKDQLDRTTGQSVQVVSNPEFLREGSAVNDFFYGDRIVIGSTDPRAAAFVEHIYESLPAPVLHTDPQTAEMIKYSSNAFLAAKISFINEMASLCEAEGADITIVAAGMGMDKRIGESFLRAGIGYGGSCFPKDTAALLYSAQQKKLPVPLLSSIHEVNRKQPGAFIQKILDRFGSIEGKKAAVLGLTFKPNTDDLRQSPSRDVINLLTSEGAMVIGYDPLISKSRKRIWQIPLAETMEEALTGADLAVICTEWKEIVDFPPDRYPSLMKEANIFDGRNCYAIKQALHLPIYYSSVGRPVYKGL</sequence>
<accession>A0ABS3DTX6</accession>
<protein>
    <recommendedName>
        <fullName evidence="3 7">UDP-glucose 6-dehydrogenase</fullName>
        <ecNumber evidence="3 7">1.1.1.22</ecNumber>
    </recommendedName>
</protein>
<evidence type="ECO:0000256" key="5">
    <source>
        <dbReference type="ARBA" id="ARBA00023027"/>
    </source>
</evidence>
<dbReference type="InterPro" id="IPR008927">
    <property type="entry name" value="6-PGluconate_DH-like_C_sf"/>
</dbReference>
<dbReference type="InterPro" id="IPR028357">
    <property type="entry name" value="UDPglc_DH_bac"/>
</dbReference>
<dbReference type="Gene3D" id="3.40.50.720">
    <property type="entry name" value="NAD(P)-binding Rossmann-like Domain"/>
    <property type="match status" value="2"/>
</dbReference>
<reference evidence="9 10" key="1">
    <citation type="submission" date="2020-12" db="EMBL/GenBank/DDBJ databases">
        <title>Oil enriched cultivation method for isolating marine PHA-producing bacteria.</title>
        <authorList>
            <person name="Zheng W."/>
            <person name="Yu S."/>
            <person name="Huang Y."/>
        </authorList>
    </citation>
    <scope>NUCLEOTIDE SEQUENCE [LARGE SCALE GENOMIC DNA]</scope>
    <source>
        <strain evidence="9 10">SY-2-6</strain>
    </source>
</reference>
<evidence type="ECO:0000256" key="3">
    <source>
        <dbReference type="ARBA" id="ARBA00012954"/>
    </source>
</evidence>
<evidence type="ECO:0000256" key="2">
    <source>
        <dbReference type="ARBA" id="ARBA00006601"/>
    </source>
</evidence>
<dbReference type="Pfam" id="PF03721">
    <property type="entry name" value="UDPG_MGDP_dh_N"/>
    <property type="match status" value="1"/>
</dbReference>
<evidence type="ECO:0000256" key="6">
    <source>
        <dbReference type="ARBA" id="ARBA00047473"/>
    </source>
</evidence>
<dbReference type="InterPro" id="IPR017476">
    <property type="entry name" value="UDP-Glc/GDP-Man"/>
</dbReference>
<dbReference type="InterPro" id="IPR014026">
    <property type="entry name" value="UDP-Glc/GDP-Man_DH_dimer"/>
</dbReference>
<dbReference type="Gene3D" id="1.20.5.100">
    <property type="entry name" value="Cytochrome c1, transmembrane anchor, C-terminal"/>
    <property type="match status" value="1"/>
</dbReference>
<dbReference type="PIRSF" id="PIRSF000124">
    <property type="entry name" value="UDPglc_GDPman_dh"/>
    <property type="match status" value="1"/>
</dbReference>
<keyword evidence="4 7" id="KW-0560">Oxidoreductase</keyword>
<gene>
    <name evidence="9" type="ORF">JF544_05905</name>
</gene>
<dbReference type="InterPro" id="IPR001732">
    <property type="entry name" value="UDP-Glc/GDP-Man_DH_N"/>
</dbReference>
<comment type="pathway">
    <text evidence="1">Nucleotide-sugar biosynthesis; UDP-alpha-D-glucuronate biosynthesis; UDP-alpha-D-glucuronate from UDP-alpha-D-glucose: step 1/1.</text>
</comment>
<evidence type="ECO:0000259" key="8">
    <source>
        <dbReference type="SMART" id="SM00984"/>
    </source>
</evidence>
<dbReference type="InterPro" id="IPR036291">
    <property type="entry name" value="NAD(P)-bd_dom_sf"/>
</dbReference>
<dbReference type="PANTHER" id="PTHR43750">
    <property type="entry name" value="UDP-GLUCOSE 6-DEHYDROGENASE TUAD"/>
    <property type="match status" value="1"/>
</dbReference>
<dbReference type="SMART" id="SM00984">
    <property type="entry name" value="UDPG_MGDP_dh_C"/>
    <property type="match status" value="1"/>
</dbReference>
<comment type="similarity">
    <text evidence="2 7">Belongs to the UDP-glucose/GDP-mannose dehydrogenase family.</text>
</comment>
<proteinExistence type="inferred from homology"/>
<evidence type="ECO:0000313" key="9">
    <source>
        <dbReference type="EMBL" id="MBN8234772.1"/>
    </source>
</evidence>
<dbReference type="EC" id="1.1.1.22" evidence="3 7"/>
<dbReference type="Pfam" id="PF03720">
    <property type="entry name" value="UDPG_MGDP_dh_C"/>
    <property type="match status" value="1"/>
</dbReference>
<keyword evidence="5 7" id="KW-0520">NAD</keyword>
<evidence type="ECO:0000256" key="7">
    <source>
        <dbReference type="PIRNR" id="PIRNR000124"/>
    </source>
</evidence>
<organism evidence="9 10">
    <name type="scientific">Halobacillus kuroshimensis</name>
    <dbReference type="NCBI Taxonomy" id="302481"/>
    <lineage>
        <taxon>Bacteria</taxon>
        <taxon>Bacillati</taxon>
        <taxon>Bacillota</taxon>
        <taxon>Bacilli</taxon>
        <taxon>Bacillales</taxon>
        <taxon>Bacillaceae</taxon>
        <taxon>Halobacillus</taxon>
    </lineage>
</organism>
<dbReference type="Proteomes" id="UP000663970">
    <property type="component" value="Unassembled WGS sequence"/>
</dbReference>
<dbReference type="EMBL" id="JAEKJY010000001">
    <property type="protein sequence ID" value="MBN8234772.1"/>
    <property type="molecule type" value="Genomic_DNA"/>
</dbReference>
<dbReference type="RefSeq" id="WP_206932862.1">
    <property type="nucleotide sequence ID" value="NZ_JAEKJY010000001.1"/>
</dbReference>
<evidence type="ECO:0000256" key="1">
    <source>
        <dbReference type="ARBA" id="ARBA00004701"/>
    </source>
</evidence>
<keyword evidence="10" id="KW-1185">Reference proteome</keyword>
<dbReference type="PIRSF" id="PIRSF500134">
    <property type="entry name" value="UDPglc_DH_bac"/>
    <property type="match status" value="1"/>
</dbReference>
<dbReference type="InterPro" id="IPR036220">
    <property type="entry name" value="UDP-Glc/GDP-Man_DH_C_sf"/>
</dbReference>
<dbReference type="SUPFAM" id="SSF52413">
    <property type="entry name" value="UDP-glucose/GDP-mannose dehydrogenase C-terminal domain"/>
    <property type="match status" value="1"/>
</dbReference>
<dbReference type="NCBIfam" id="TIGR03026">
    <property type="entry name" value="NDP-sugDHase"/>
    <property type="match status" value="1"/>
</dbReference>
<comment type="caution">
    <text evidence="9">The sequence shown here is derived from an EMBL/GenBank/DDBJ whole genome shotgun (WGS) entry which is preliminary data.</text>
</comment>
<dbReference type="SUPFAM" id="SSF48179">
    <property type="entry name" value="6-phosphogluconate dehydrogenase C-terminal domain-like"/>
    <property type="match status" value="1"/>
</dbReference>
<dbReference type="PANTHER" id="PTHR43750:SF4">
    <property type="entry name" value="UDP-GLUCOSE 6-DEHYDROGENASE YWQF"/>
    <property type="match status" value="1"/>
</dbReference>
<evidence type="ECO:0000256" key="4">
    <source>
        <dbReference type="ARBA" id="ARBA00023002"/>
    </source>
</evidence>
<dbReference type="InterPro" id="IPR014027">
    <property type="entry name" value="UDP-Glc/GDP-Man_DH_C"/>
</dbReference>